<evidence type="ECO:0000256" key="2">
    <source>
        <dbReference type="ARBA" id="ARBA00007444"/>
    </source>
</evidence>
<evidence type="ECO:0000259" key="17">
    <source>
        <dbReference type="PROSITE" id="PS50827"/>
    </source>
</evidence>
<reference evidence="18" key="2">
    <citation type="submission" date="2025-08" db="UniProtKB">
        <authorList>
            <consortium name="Ensembl"/>
        </authorList>
    </citation>
    <scope>IDENTIFICATION</scope>
</reference>
<feature type="compositionally biased region" description="Low complexity" evidence="14">
    <location>
        <begin position="404"/>
        <end position="422"/>
    </location>
</feature>
<dbReference type="SMART" id="SM00571">
    <property type="entry name" value="DDT"/>
    <property type="match status" value="1"/>
</dbReference>
<dbReference type="PROSITE" id="PS00633">
    <property type="entry name" value="BROMODOMAIN_1"/>
    <property type="match status" value="1"/>
</dbReference>
<dbReference type="PROSITE" id="PS50014">
    <property type="entry name" value="BROMODOMAIN_2"/>
    <property type="match status" value="1"/>
</dbReference>
<dbReference type="InterPro" id="IPR028941">
    <property type="entry name" value="WHIM2_dom"/>
</dbReference>
<keyword evidence="5" id="KW-0862">Zinc</keyword>
<feature type="region of interest" description="Disordered" evidence="14">
    <location>
        <begin position="1798"/>
        <end position="1823"/>
    </location>
</feature>
<proteinExistence type="inferred from homology"/>
<dbReference type="InterPro" id="IPR037374">
    <property type="entry name" value="BAZ2A/B_Bromo"/>
</dbReference>
<keyword evidence="19" id="KW-1185">Reference proteome</keyword>
<comment type="subcellular location">
    <subcellularLocation>
        <location evidence="1">Nucleus</location>
    </subcellularLocation>
</comment>
<keyword evidence="10" id="KW-0539">Nucleus</keyword>
<evidence type="ECO:0000256" key="4">
    <source>
        <dbReference type="ARBA" id="ARBA00022771"/>
    </source>
</evidence>
<dbReference type="OrthoDB" id="21449at2759"/>
<feature type="region of interest" description="Disordered" evidence="14">
    <location>
        <begin position="799"/>
        <end position="840"/>
    </location>
</feature>
<dbReference type="Pfam" id="PF00628">
    <property type="entry name" value="PHD"/>
    <property type="match status" value="1"/>
</dbReference>
<sequence>MSRCVLQNSDAGSLSVRSRPRPPNRKPPFPGMESGERLARPSSASPSVHTPPPAATSTPNPSSKSLGPSAALGSVPASCGPLFRTTREQPFGVSGASSAFPFVGHPAFGLYTASTGCSEFGGLGNLGTLGVTPALAAHPQLGAFPEWWRTAEAHGRSVAAFFPQLLGLPPLFGPSVQSHAPSPPEARTPNRNGRDTPTNTGLNGSVNGSAASASSGGRSLASTPPALGTPEHKKTTSGSEGGEQASRKGSHRTKDKKQSKEASGMCSNSESESGSRSDSSSEAVSSAESEDLEDEDDDEEDAPSADSEDSDSGKESQEKRKVKVPPQSLVKGTVEGPEELQGKNGTVLPSFPKSTRDPALFSETPPPPVLAPPQLQSSKAAAEAFGPHRGVIQATGLAARRKPPAALAQPAEEAPPTASRPSAPSPGPPTLSPNCTKPSGRSLLDETLSQIDFTLKQEQFKQVFPALLRKQQELHRAQKKMASAYRPPPRLSPETPGTQGRGFPRGGRAGAFPADAPPGGHRANGEARSDAQDAPLALVTKPLDRPVNLSVAGRAPPAAPLLPAGAVPPSPSTPGAEGKGGGPRGPTAGGGGRRSHLVKSLVELFRGAESDIPSSKDSDDSVEEEEEEEDDDEEDDEDEDSDDSLSDSEMNFGSDSDGSDDNGKGANGTSASTDAEKKDCSDDCSPLDLQVVKTADRAPPAVGSGPRASASQGASCSSLPACRPQGAGKRKRPTAERGPQMPLEFGWPKEARIGTLNGCRQEDMAYYSLDGKKLHQYPDIMKGVQWNLLKEQDVIPRILAMDGRTSRPPSSDRRRSGGDSQARRKKGRPPNVGEGEPPNSAEAKLLRKLEAQEIARQAAQAKLMRKLEKQALAQAAKEAKKQQAIMAAEEKRKQKEQLKILKQQEKIKRIQQIRMEKELRAQQILEAKRRKKEEAANAKILEAEKRTKEKEMRRQQAVMLKHQELERHRLDMERERRRQHMMLMKAMEARKKAEERERLKQEKRDEKRLNKERKLELRRLELEMAKELNKPTEDMCLADHKPLPELSRVPGLVLPDAAFADCLMVLQFLRSFGKVLGLDASGDVPGLGVLQEGLLNVGDGAGRVQDLLVRLLSAAACDPGLPPGHRARTALGDQLSNVRMNRDNVSEALQLYLEAHCGQTELAPLAQSLRTKAFQAHSPAQKAAVLAFLVNELACSKSVVSEIDKNIDQMTNLRRDKLVIEGNLRKLRNIHAKKTGKKESVAAGEALGTPTTSRKRKRKGGDSEDEEDEDDEDSEDQAEDEDADEDDGKKGKKVETCEEEDDGDQAASVEELEKQIDKLTKQQNQIRRKLFEASHSLRSMAFGQDRYRRRYWVLPQCGAVFVEGPGGREVSDELERESERLEGLGEDQLKEEPVEPLEEKALDATGDVTSEGGSVLTEEEKVSPNLFLQKPGSSPTLGKLLEGPGPQKQNGLLETVTVTTSSSSRSDAQMALPSSPTEVVLALAAAAAAAAAQQRPPGTGWALQPGDQPFRKLTEKSGTWFCLLPRSPCDDTSLTTAPAPPKTPPQPPSSSSPAHPAGSASPGTHNPTGLNSLRFSAFQVKPGLHLLVPPFCGWPAGMMGSSLSFPCSPLPPALGPGWPSLEGVTSSLVAPLGLGSTPIKSESPPPTSEKLHSAPSPSMEVSKPQDHPTPQPIPDGMLRGWWKVTDVEELQVLVDALHCRGLREKNLQKQLQKYMEFISQAYSRNREATFIDVTDLEENQVTEEALENWCVEEQAMEVDISALQQVEELERRVTSASLQVKGWIHPEPQSEREDLVYHEHRPSAGPTPSGEAEGGAARDGRGDGVIVRRVNNPLDIAVTRLAELEKNIERRYLESPLGCTVQIRLDSVGTVTVPAPTPSSSADGDGDEEDVSPGLKVWRKALSEVRSAAQLALCIQHLQRSIAWERSIMKVYCQVCRKGDNEDLLLLCDGCDKGCHTYCHKPKMTAIPEGDWFCPDCISKASGQSPKNKKPPNRGGGGKKTPEGKRSKKPPVVGEVPEDDVASTSSTPKKGTKEPKKKKEGERPPPGQPKLESPCTKKVAPPQDNDRDLAFCSILLAELEGHHDAWPFLNPVDLKSVPGYRKVIKKPMDFSTIREKLFSSQYQNLETFIIDVNLVFDNCEKFNEDNSEIGRAGHNMRRFFERRWMELLKMN</sequence>
<dbReference type="InterPro" id="IPR018359">
    <property type="entry name" value="Bromodomain_CS"/>
</dbReference>
<feature type="compositionally biased region" description="Polar residues" evidence="14">
    <location>
        <begin position="709"/>
        <end position="718"/>
    </location>
</feature>
<dbReference type="SUPFAM" id="SSF57903">
    <property type="entry name" value="FYVE/PHD zinc finger"/>
    <property type="match status" value="1"/>
</dbReference>
<feature type="compositionally biased region" description="Basic and acidic residues" evidence="14">
    <location>
        <begin position="2031"/>
        <end position="2043"/>
    </location>
</feature>
<feature type="compositionally biased region" description="Low complexity" evidence="14">
    <location>
        <begin position="267"/>
        <end position="287"/>
    </location>
</feature>
<reference evidence="18 19" key="1">
    <citation type="submission" date="2019-04" db="EMBL/GenBank/DDBJ databases">
        <authorList>
            <consortium name="Wellcome Sanger Institute Data Sharing"/>
        </authorList>
    </citation>
    <scope>NUCLEOTIDE SEQUENCE [LARGE SCALE GENOMIC DNA]</scope>
</reference>
<evidence type="ECO:0000259" key="16">
    <source>
        <dbReference type="PROSITE" id="PS50016"/>
    </source>
</evidence>
<dbReference type="Pfam" id="PF00439">
    <property type="entry name" value="Bromodomain"/>
    <property type="match status" value="1"/>
</dbReference>
<feature type="coiled-coil region" evidence="13">
    <location>
        <begin position="842"/>
        <end position="1030"/>
    </location>
</feature>
<dbReference type="Pfam" id="PF02791">
    <property type="entry name" value="DDT"/>
    <property type="match status" value="1"/>
</dbReference>
<feature type="region of interest" description="Disordered" evidence="14">
    <location>
        <begin position="473"/>
        <end position="751"/>
    </location>
</feature>
<feature type="compositionally biased region" description="Basic residues" evidence="14">
    <location>
        <begin position="248"/>
        <end position="257"/>
    </location>
</feature>
<keyword evidence="3" id="KW-0479">Metal-binding</keyword>
<feature type="compositionally biased region" description="Basic and acidic residues" evidence="14">
    <location>
        <begin position="606"/>
        <end position="619"/>
    </location>
</feature>
<feature type="compositionally biased region" description="Gly residues" evidence="14">
    <location>
        <begin position="499"/>
        <end position="509"/>
    </location>
</feature>
<feature type="compositionally biased region" description="Low complexity" evidence="14">
    <location>
        <begin position="647"/>
        <end position="656"/>
    </location>
</feature>
<feature type="compositionally biased region" description="Low complexity" evidence="14">
    <location>
        <begin position="551"/>
        <end position="565"/>
    </location>
</feature>
<dbReference type="CDD" id="cd05503">
    <property type="entry name" value="Bromo_BAZ2A_B_like"/>
    <property type="match status" value="1"/>
</dbReference>
<comment type="similarity">
    <text evidence="2">Belongs to the WAL family.</text>
</comment>
<feature type="region of interest" description="Disordered" evidence="14">
    <location>
        <begin position="1532"/>
        <end position="1570"/>
    </location>
</feature>
<dbReference type="PANTHER" id="PTHR45915:SF1">
    <property type="entry name" value="BROMODOMAIN ADJACENT TO ZINC FINGER DOMAIN PROTEIN 2B"/>
    <property type="match status" value="1"/>
</dbReference>
<evidence type="ECO:0000313" key="18">
    <source>
        <dbReference type="Ensembl" id="ENSSFOP00015071983.1"/>
    </source>
</evidence>
<dbReference type="InterPro" id="IPR001487">
    <property type="entry name" value="Bromodomain"/>
</dbReference>
<feature type="region of interest" description="Disordered" evidence="14">
    <location>
        <begin position="1373"/>
        <end position="1394"/>
    </location>
</feature>
<feature type="domain" description="Bromo" evidence="15">
    <location>
        <begin position="2080"/>
        <end position="2150"/>
    </location>
</feature>
<dbReference type="InterPro" id="IPR018501">
    <property type="entry name" value="DDT_dom"/>
</dbReference>
<feature type="compositionally biased region" description="Pro residues" evidence="14">
    <location>
        <begin position="1538"/>
        <end position="1550"/>
    </location>
</feature>
<feature type="region of interest" description="Disordered" evidence="14">
    <location>
        <begin position="1635"/>
        <end position="1671"/>
    </location>
</feature>
<dbReference type="Ensembl" id="ENSSFOT00015076861.1">
    <property type="protein sequence ID" value="ENSSFOP00015071983.1"/>
    <property type="gene ID" value="ENSSFOG00015026021.1"/>
</dbReference>
<dbReference type="GO" id="GO:0005634">
    <property type="term" value="C:nucleus"/>
    <property type="evidence" value="ECO:0007669"/>
    <property type="project" value="UniProtKB-SubCell"/>
</dbReference>
<dbReference type="SUPFAM" id="SSF47370">
    <property type="entry name" value="Bromodomain"/>
    <property type="match status" value="1"/>
</dbReference>
<dbReference type="CDD" id="cd15545">
    <property type="entry name" value="PHD_BAZ2A_like"/>
    <property type="match status" value="1"/>
</dbReference>
<keyword evidence="8 11" id="KW-0103">Bromodomain</keyword>
<dbReference type="Gene3D" id="1.20.920.10">
    <property type="entry name" value="Bromodomain-like"/>
    <property type="match status" value="1"/>
</dbReference>
<dbReference type="PRINTS" id="PR00503">
    <property type="entry name" value="BROMODOMAIN"/>
</dbReference>
<feature type="region of interest" description="Disordered" evidence="14">
    <location>
        <begin position="1231"/>
        <end position="1308"/>
    </location>
</feature>
<dbReference type="PROSITE" id="PS50827">
    <property type="entry name" value="DDT"/>
    <property type="match status" value="1"/>
</dbReference>
<evidence type="ECO:0000256" key="14">
    <source>
        <dbReference type="SAM" id="MobiDB-lite"/>
    </source>
</evidence>
<keyword evidence="7 13" id="KW-0175">Coiled coil</keyword>
<dbReference type="InterPro" id="IPR019787">
    <property type="entry name" value="Znf_PHD-finger"/>
</dbReference>
<accession>A0A8C9W9G6</accession>
<evidence type="ECO:0000256" key="6">
    <source>
        <dbReference type="ARBA" id="ARBA00023015"/>
    </source>
</evidence>
<feature type="region of interest" description="Disordered" evidence="14">
    <location>
        <begin position="1426"/>
        <end position="1451"/>
    </location>
</feature>
<name>A0A8C9W9G6_SCLFO</name>
<evidence type="ECO:0000259" key="15">
    <source>
        <dbReference type="PROSITE" id="PS50014"/>
    </source>
</evidence>
<organism evidence="18 19">
    <name type="scientific">Scleropages formosus</name>
    <name type="common">Asian bonytongue</name>
    <name type="synonym">Osteoglossum formosum</name>
    <dbReference type="NCBI Taxonomy" id="113540"/>
    <lineage>
        <taxon>Eukaryota</taxon>
        <taxon>Metazoa</taxon>
        <taxon>Chordata</taxon>
        <taxon>Craniata</taxon>
        <taxon>Vertebrata</taxon>
        <taxon>Euteleostomi</taxon>
        <taxon>Actinopterygii</taxon>
        <taxon>Neopterygii</taxon>
        <taxon>Teleostei</taxon>
        <taxon>Osteoglossocephala</taxon>
        <taxon>Osteoglossomorpha</taxon>
        <taxon>Osteoglossiformes</taxon>
        <taxon>Osteoglossidae</taxon>
        <taxon>Scleropages</taxon>
    </lineage>
</organism>
<evidence type="ECO:0000256" key="12">
    <source>
        <dbReference type="PROSITE-ProRule" id="PRU00146"/>
    </source>
</evidence>
<feature type="region of interest" description="Disordered" evidence="14">
    <location>
        <begin position="1"/>
        <end position="72"/>
    </location>
</feature>
<dbReference type="GO" id="GO:0008270">
    <property type="term" value="F:zinc ion binding"/>
    <property type="evidence" value="ECO:0007669"/>
    <property type="project" value="UniProtKB-KW"/>
</dbReference>
<dbReference type="Proteomes" id="UP000694397">
    <property type="component" value="Chromosome 14"/>
</dbReference>
<protein>
    <submittedName>
        <fullName evidence="18">Bromodomain adjacent to zinc finger domain 2B</fullName>
    </submittedName>
</protein>
<evidence type="ECO:0000256" key="5">
    <source>
        <dbReference type="ARBA" id="ARBA00022833"/>
    </source>
</evidence>
<evidence type="ECO:0000256" key="10">
    <source>
        <dbReference type="ARBA" id="ARBA00023242"/>
    </source>
</evidence>
<dbReference type="PANTHER" id="PTHR45915">
    <property type="entry name" value="TRANSCRIPTION INTERMEDIARY FACTOR"/>
    <property type="match status" value="1"/>
</dbReference>
<dbReference type="SMART" id="SM00249">
    <property type="entry name" value="PHD"/>
    <property type="match status" value="1"/>
</dbReference>
<dbReference type="SMART" id="SM00297">
    <property type="entry name" value="BROMO"/>
    <property type="match status" value="1"/>
</dbReference>
<dbReference type="GeneTree" id="ENSGT00940000155359"/>
<evidence type="ECO:0000256" key="7">
    <source>
        <dbReference type="ARBA" id="ARBA00023054"/>
    </source>
</evidence>
<keyword evidence="9" id="KW-0804">Transcription</keyword>
<feature type="domain" description="DDT" evidence="17">
    <location>
        <begin position="1056"/>
        <end position="1121"/>
    </location>
</feature>
<dbReference type="InterPro" id="IPR028942">
    <property type="entry name" value="WHIM1_dom"/>
</dbReference>
<dbReference type="GO" id="GO:0000785">
    <property type="term" value="C:chromatin"/>
    <property type="evidence" value="ECO:0007669"/>
    <property type="project" value="TreeGrafter"/>
</dbReference>
<dbReference type="Gene3D" id="3.30.40.10">
    <property type="entry name" value="Zinc/RING finger domain, C3HC4 (zinc finger)"/>
    <property type="match status" value="1"/>
</dbReference>
<feature type="compositionally biased region" description="Gly residues" evidence="14">
    <location>
        <begin position="577"/>
        <end position="592"/>
    </location>
</feature>
<feature type="compositionally biased region" description="Low complexity" evidence="14">
    <location>
        <begin position="510"/>
        <end position="520"/>
    </location>
</feature>
<feature type="compositionally biased region" description="Acidic residues" evidence="14">
    <location>
        <begin position="620"/>
        <end position="646"/>
    </location>
</feature>
<evidence type="ECO:0000256" key="3">
    <source>
        <dbReference type="ARBA" id="ARBA00022723"/>
    </source>
</evidence>
<feature type="compositionally biased region" description="Polar residues" evidence="14">
    <location>
        <begin position="189"/>
        <end position="200"/>
    </location>
</feature>
<dbReference type="Pfam" id="PF15613">
    <property type="entry name" value="WSD"/>
    <property type="match status" value="1"/>
</dbReference>
<keyword evidence="6" id="KW-0805">Transcription regulation</keyword>
<evidence type="ECO:0000256" key="11">
    <source>
        <dbReference type="PROSITE-ProRule" id="PRU00035"/>
    </source>
</evidence>
<feature type="compositionally biased region" description="Acidic residues" evidence="14">
    <location>
        <begin position="288"/>
        <end position="310"/>
    </location>
</feature>
<gene>
    <name evidence="18" type="primary">BAZ2B</name>
    <name evidence="18" type="synonym">LOC108928914</name>
</gene>
<evidence type="ECO:0000256" key="8">
    <source>
        <dbReference type="ARBA" id="ARBA00023117"/>
    </source>
</evidence>
<evidence type="ECO:0000256" key="9">
    <source>
        <dbReference type="ARBA" id="ARBA00023163"/>
    </source>
</evidence>
<evidence type="ECO:0000256" key="13">
    <source>
        <dbReference type="SAM" id="Coils"/>
    </source>
</evidence>
<dbReference type="FunFam" id="3.30.40.10:FF:000199">
    <property type="entry name" value="Bromodomain adjacent to zinc finger domain 2B"/>
    <property type="match status" value="1"/>
</dbReference>
<dbReference type="InterPro" id="IPR011011">
    <property type="entry name" value="Znf_FYVE_PHD"/>
</dbReference>
<dbReference type="InterPro" id="IPR001965">
    <property type="entry name" value="Znf_PHD"/>
</dbReference>
<evidence type="ECO:0000313" key="19">
    <source>
        <dbReference type="Proteomes" id="UP000694397"/>
    </source>
</evidence>
<dbReference type="PROSITE" id="PS50016">
    <property type="entry name" value="ZF_PHD_2"/>
    <property type="match status" value="1"/>
</dbReference>
<reference evidence="18" key="3">
    <citation type="submission" date="2025-09" db="UniProtKB">
        <authorList>
            <consortium name="Ensembl"/>
        </authorList>
    </citation>
    <scope>IDENTIFICATION</scope>
</reference>
<feature type="domain" description="PHD-type" evidence="16">
    <location>
        <begin position="1930"/>
        <end position="1980"/>
    </location>
</feature>
<keyword evidence="4 12" id="KW-0863">Zinc-finger</keyword>
<feature type="region of interest" description="Disordered" evidence="14">
    <location>
        <begin position="173"/>
        <end position="443"/>
    </location>
</feature>
<evidence type="ECO:0000256" key="1">
    <source>
        <dbReference type="ARBA" id="ARBA00004123"/>
    </source>
</evidence>
<dbReference type="InterPro" id="IPR036427">
    <property type="entry name" value="Bromodomain-like_sf"/>
</dbReference>
<feature type="compositionally biased region" description="Low complexity" evidence="14">
    <location>
        <begin position="201"/>
        <end position="222"/>
    </location>
</feature>
<feature type="compositionally biased region" description="Low complexity" evidence="14">
    <location>
        <begin position="1551"/>
        <end position="1564"/>
    </location>
</feature>
<dbReference type="InterPro" id="IPR013083">
    <property type="entry name" value="Znf_RING/FYVE/PHD"/>
</dbReference>
<dbReference type="Pfam" id="PF15612">
    <property type="entry name" value="WHIM1"/>
    <property type="match status" value="1"/>
</dbReference>
<feature type="compositionally biased region" description="Polar residues" evidence="14">
    <location>
        <begin position="1"/>
        <end position="16"/>
    </location>
</feature>
<feature type="region of interest" description="Disordered" evidence="14">
    <location>
        <begin position="1982"/>
        <end position="2062"/>
    </location>
</feature>
<feature type="compositionally biased region" description="Acidic residues" evidence="14">
    <location>
        <begin position="1263"/>
        <end position="1286"/>
    </location>
</feature>
<feature type="compositionally biased region" description="Basic and acidic residues" evidence="14">
    <location>
        <begin position="1287"/>
        <end position="1296"/>
    </location>
</feature>